<name>A0ABV6MQB3_9PSEU</name>
<proteinExistence type="predicted"/>
<gene>
    <name evidence="2" type="ORF">ACFFH7_13535</name>
</gene>
<sequence>MSIEAALITLGTVAVRTATKLWLGDHKLAAEVGASAVDQLSGRLAKERDRRKFQRLMDDFAEAVVDRLEPIIDAEFRGLPENEQLAAIEAVRDTFAQAALDDGDLFAADLDAGHLDRSIRGRVPSQTTLLSADGTALYDLLLRECSGYVIEISRGLPAFSANALTELLRRDREMLDGIREVLARLPQRDRSAGFDYDYRQLVARKLDHVEMFGVTLADAGRRYPLSVAYIGLTAATDEVGPVQRVEELLAGTRRVFIRGEAGLGKTTLLQWIAVRSALNDFPPKLAAWNGTIPFFIPLRRYAGRDLPTPEQFLDEVGKYIADEMPPGWVLQKLRDGSAVLLVDGVDELAAGRREEARGWLRDLVSAFPRARVVVTSRPGGAPPQWLRDEQFSVMALQPMSRDDVRLFVARWHAAMQLTRVDDESRRTLGTYQTGLLELIENRGHLRKLAGYPLLCALLCALHQDRRATLPTNRMELYEVALHMLVERRDVERRIATIDGLGRTEKLLLLGDLAYWLIRNGYTDVEIPRAIYRISQRLQAMPQVKASIQDVYRNLLERSGLLREPVDGRVDFVHRTFQEYLAAQDAMNTDDVGTVVQNAHLDQWHEVVVMAVGHASQKQREELLGKLIERGDLHLLVLASMETAPEMNADLRREIQVKTLRLLPPDSMHKAKTIAAAGPYVLDLLANCQPRTTDEVTATIRALAETRLEEALPVIARFASDSRERVFQEILQCMLLFDEQTYGEAVLAKSARTHLAVRDDLTMAAANYLAALNQIDLHLTDGSFYYSYYELFDVSMLRLHEWPESTLAMVDLHIRTTTLGLHDMELNDLRSLKFVDSVVELRLENTRLKSFTGIERWQDTLRRVSSVGLVHVPQALLDDLRARMPHVIVTP</sequence>
<dbReference type="RefSeq" id="WP_273940933.1">
    <property type="nucleotide sequence ID" value="NZ_CP097263.1"/>
</dbReference>
<comment type="caution">
    <text evidence="2">The sequence shown here is derived from an EMBL/GenBank/DDBJ whole genome shotgun (WGS) entry which is preliminary data.</text>
</comment>
<dbReference type="Proteomes" id="UP001589810">
    <property type="component" value="Unassembled WGS sequence"/>
</dbReference>
<reference evidence="2 3" key="1">
    <citation type="submission" date="2024-09" db="EMBL/GenBank/DDBJ databases">
        <authorList>
            <person name="Sun Q."/>
            <person name="Mori K."/>
        </authorList>
    </citation>
    <scope>NUCLEOTIDE SEQUENCE [LARGE SCALE GENOMIC DNA]</scope>
    <source>
        <strain evidence="2 3">TBRC 1432</strain>
    </source>
</reference>
<dbReference type="PROSITE" id="PS50837">
    <property type="entry name" value="NACHT"/>
    <property type="match status" value="1"/>
</dbReference>
<dbReference type="InterPro" id="IPR007111">
    <property type="entry name" value="NACHT_NTPase"/>
</dbReference>
<dbReference type="InterPro" id="IPR054547">
    <property type="entry name" value="NNH1"/>
</dbReference>
<evidence type="ECO:0000313" key="3">
    <source>
        <dbReference type="Proteomes" id="UP001589810"/>
    </source>
</evidence>
<dbReference type="Pfam" id="PF22733">
    <property type="entry name" value="NNH1"/>
    <property type="match status" value="1"/>
</dbReference>
<dbReference type="InterPro" id="IPR027417">
    <property type="entry name" value="P-loop_NTPase"/>
</dbReference>
<keyword evidence="3" id="KW-1185">Reference proteome</keyword>
<dbReference type="Pfam" id="PF05729">
    <property type="entry name" value="NACHT"/>
    <property type="match status" value="1"/>
</dbReference>
<dbReference type="EMBL" id="JBHLUD010000004">
    <property type="protein sequence ID" value="MFC0542514.1"/>
    <property type="molecule type" value="Genomic_DNA"/>
</dbReference>
<evidence type="ECO:0000313" key="2">
    <source>
        <dbReference type="EMBL" id="MFC0542514.1"/>
    </source>
</evidence>
<dbReference type="Gene3D" id="3.40.50.300">
    <property type="entry name" value="P-loop containing nucleotide triphosphate hydrolases"/>
    <property type="match status" value="1"/>
</dbReference>
<organism evidence="2 3">
    <name type="scientific">Kutzneria chonburiensis</name>
    <dbReference type="NCBI Taxonomy" id="1483604"/>
    <lineage>
        <taxon>Bacteria</taxon>
        <taxon>Bacillati</taxon>
        <taxon>Actinomycetota</taxon>
        <taxon>Actinomycetes</taxon>
        <taxon>Pseudonocardiales</taxon>
        <taxon>Pseudonocardiaceae</taxon>
        <taxon>Kutzneria</taxon>
    </lineage>
</organism>
<protein>
    <submittedName>
        <fullName evidence="2">NACHT domain-containing protein</fullName>
    </submittedName>
</protein>
<evidence type="ECO:0000259" key="1">
    <source>
        <dbReference type="PROSITE" id="PS50837"/>
    </source>
</evidence>
<accession>A0ABV6MQB3</accession>
<dbReference type="PANTHER" id="PTHR46844:SF1">
    <property type="entry name" value="SLR5058 PROTEIN"/>
    <property type="match status" value="1"/>
</dbReference>
<dbReference type="PANTHER" id="PTHR46844">
    <property type="entry name" value="SLR5058 PROTEIN"/>
    <property type="match status" value="1"/>
</dbReference>
<dbReference type="SUPFAM" id="SSF52540">
    <property type="entry name" value="P-loop containing nucleoside triphosphate hydrolases"/>
    <property type="match status" value="1"/>
</dbReference>
<feature type="domain" description="NACHT" evidence="1">
    <location>
        <begin position="253"/>
        <end position="587"/>
    </location>
</feature>